<dbReference type="EMBL" id="MSFM01000012">
    <property type="protein sequence ID" value="PKY01202.1"/>
    <property type="molecule type" value="Genomic_DNA"/>
</dbReference>
<sequence length="177" mass="19813">MSTLLSNAAGHLVSRLALEIDPLAGTRARRSKYSDEAYESSHPSDKAVRHGPFLRPLRECRAEQWQGERRGMNVASTPQAPEPIKDLLSDMDDWDNHKGNVDLVRIELGRPTRIGANLAIPEFESPHWETHQVDQMDRQKHTGGPPGPVKHIRGIPDNIRPANEDLLSWVAPVSLDQ</sequence>
<keyword evidence="3" id="KW-1185">Reference proteome</keyword>
<dbReference type="Proteomes" id="UP000234254">
    <property type="component" value="Unassembled WGS sequence"/>
</dbReference>
<organism evidence="2 3">
    <name type="scientific">Aspergillus campestris (strain IBT 28561)</name>
    <dbReference type="NCBI Taxonomy" id="1392248"/>
    <lineage>
        <taxon>Eukaryota</taxon>
        <taxon>Fungi</taxon>
        <taxon>Dikarya</taxon>
        <taxon>Ascomycota</taxon>
        <taxon>Pezizomycotina</taxon>
        <taxon>Eurotiomycetes</taxon>
        <taxon>Eurotiomycetidae</taxon>
        <taxon>Eurotiales</taxon>
        <taxon>Aspergillaceae</taxon>
        <taxon>Aspergillus</taxon>
        <taxon>Aspergillus subgen. Circumdati</taxon>
    </lineage>
</organism>
<protein>
    <submittedName>
        <fullName evidence="2">Uncharacterized protein</fullName>
    </submittedName>
</protein>
<gene>
    <name evidence="2" type="ORF">P168DRAFT_321617</name>
</gene>
<feature type="region of interest" description="Disordered" evidence="1">
    <location>
        <begin position="137"/>
        <end position="158"/>
    </location>
</feature>
<evidence type="ECO:0000313" key="2">
    <source>
        <dbReference type="EMBL" id="PKY01202.1"/>
    </source>
</evidence>
<evidence type="ECO:0000256" key="1">
    <source>
        <dbReference type="SAM" id="MobiDB-lite"/>
    </source>
</evidence>
<dbReference type="AlphaFoldDB" id="A0A2I1CU93"/>
<evidence type="ECO:0000313" key="3">
    <source>
        <dbReference type="Proteomes" id="UP000234254"/>
    </source>
</evidence>
<dbReference type="RefSeq" id="XP_024689796.1">
    <property type="nucleotide sequence ID" value="XM_024840492.1"/>
</dbReference>
<accession>A0A2I1CU93</accession>
<proteinExistence type="predicted"/>
<dbReference type="VEuPathDB" id="FungiDB:P168DRAFT_321617"/>
<name>A0A2I1CU93_ASPC2</name>
<comment type="caution">
    <text evidence="2">The sequence shown here is derived from an EMBL/GenBank/DDBJ whole genome shotgun (WGS) entry which is preliminary data.</text>
</comment>
<dbReference type="GeneID" id="36548016"/>
<reference evidence="2" key="1">
    <citation type="submission" date="2016-12" db="EMBL/GenBank/DDBJ databases">
        <title>The genomes of Aspergillus section Nigri reveals drivers in fungal speciation.</title>
        <authorList>
            <consortium name="DOE Joint Genome Institute"/>
            <person name="Vesth T.C."/>
            <person name="Nybo J."/>
            <person name="Theobald S."/>
            <person name="Brandl J."/>
            <person name="Frisvad J.C."/>
            <person name="Nielsen K.F."/>
            <person name="Lyhne E.K."/>
            <person name="Kogle M.E."/>
            <person name="Kuo A."/>
            <person name="Riley R."/>
            <person name="Clum A."/>
            <person name="Nolan M."/>
            <person name="Lipzen A."/>
            <person name="Salamov A."/>
            <person name="Henrissat B."/>
            <person name="Wiebenga A."/>
            <person name="De vries R.P."/>
            <person name="Grigoriev I.V."/>
            <person name="Mortensen U.H."/>
            <person name="Andersen M.R."/>
            <person name="Baker S.E."/>
        </authorList>
    </citation>
    <scope>NUCLEOTIDE SEQUENCE</scope>
    <source>
        <strain evidence="2">IBT 28561</strain>
    </source>
</reference>